<sequence>AVHVDRDPLPSQSWNYPDHRRRANLVVVIRRAEETPSGSMKHQRLSTYDRHGVVAGFRASSATIEDRRAPAAARVGARHSARDPPSTRDGGDFSSIAFVSMFSWLVVPGSLRARCSDSARSKSGFSQYFNR</sequence>
<protein>
    <submittedName>
        <fullName evidence="2">Uncharacterized protein</fullName>
    </submittedName>
</protein>
<reference evidence="2 3" key="1">
    <citation type="journal article" date="2012" name="Genome Biol.">
        <title>Genome and low-iron response of an oceanic diatom adapted to chronic iron limitation.</title>
        <authorList>
            <person name="Lommer M."/>
            <person name="Specht M."/>
            <person name="Roy A.S."/>
            <person name="Kraemer L."/>
            <person name="Andreson R."/>
            <person name="Gutowska M.A."/>
            <person name="Wolf J."/>
            <person name="Bergner S.V."/>
            <person name="Schilhabel M.B."/>
            <person name="Klostermeier U.C."/>
            <person name="Beiko R.G."/>
            <person name="Rosenstiel P."/>
            <person name="Hippler M."/>
            <person name="Laroche J."/>
        </authorList>
    </citation>
    <scope>NUCLEOTIDE SEQUENCE [LARGE SCALE GENOMIC DNA]</scope>
    <source>
        <strain evidence="2 3">CCMP1005</strain>
    </source>
</reference>
<comment type="caution">
    <text evidence="2">The sequence shown here is derived from an EMBL/GenBank/DDBJ whole genome shotgun (WGS) entry which is preliminary data.</text>
</comment>
<evidence type="ECO:0000256" key="1">
    <source>
        <dbReference type="SAM" id="MobiDB-lite"/>
    </source>
</evidence>
<dbReference type="AlphaFoldDB" id="K0SBK2"/>
<feature type="region of interest" description="Disordered" evidence="1">
    <location>
        <begin position="68"/>
        <end position="90"/>
    </location>
</feature>
<gene>
    <name evidence="2" type="ORF">THAOC_21600</name>
</gene>
<dbReference type="Proteomes" id="UP000266841">
    <property type="component" value="Unassembled WGS sequence"/>
</dbReference>
<proteinExistence type="predicted"/>
<organism evidence="2 3">
    <name type="scientific">Thalassiosira oceanica</name>
    <name type="common">Marine diatom</name>
    <dbReference type="NCBI Taxonomy" id="159749"/>
    <lineage>
        <taxon>Eukaryota</taxon>
        <taxon>Sar</taxon>
        <taxon>Stramenopiles</taxon>
        <taxon>Ochrophyta</taxon>
        <taxon>Bacillariophyta</taxon>
        <taxon>Coscinodiscophyceae</taxon>
        <taxon>Thalassiosirophycidae</taxon>
        <taxon>Thalassiosirales</taxon>
        <taxon>Thalassiosiraceae</taxon>
        <taxon>Thalassiosira</taxon>
    </lineage>
</organism>
<dbReference type="EMBL" id="AGNL01025668">
    <property type="protein sequence ID" value="EJK58291.1"/>
    <property type="molecule type" value="Genomic_DNA"/>
</dbReference>
<feature type="compositionally biased region" description="Basic and acidic residues" evidence="1">
    <location>
        <begin position="80"/>
        <end position="90"/>
    </location>
</feature>
<evidence type="ECO:0000313" key="3">
    <source>
        <dbReference type="Proteomes" id="UP000266841"/>
    </source>
</evidence>
<accession>K0SBK2</accession>
<keyword evidence="3" id="KW-1185">Reference proteome</keyword>
<name>K0SBK2_THAOC</name>
<evidence type="ECO:0000313" key="2">
    <source>
        <dbReference type="EMBL" id="EJK58291.1"/>
    </source>
</evidence>
<feature type="non-terminal residue" evidence="2">
    <location>
        <position position="1"/>
    </location>
</feature>